<proteinExistence type="predicted"/>
<protein>
    <submittedName>
        <fullName evidence="1">DKNYY family protein</fullName>
    </submittedName>
</protein>
<organism evidence="1 2">
    <name type="scientific">Winogradskyella sediminis</name>
    <dbReference type="NCBI Taxonomy" id="1382466"/>
    <lineage>
        <taxon>Bacteria</taxon>
        <taxon>Pseudomonadati</taxon>
        <taxon>Bacteroidota</taxon>
        <taxon>Flavobacteriia</taxon>
        <taxon>Flavobacteriales</taxon>
        <taxon>Flavobacteriaceae</taxon>
        <taxon>Winogradskyella</taxon>
    </lineage>
</organism>
<dbReference type="EMBL" id="LT629774">
    <property type="protein sequence ID" value="SDS91453.1"/>
    <property type="molecule type" value="Genomic_DNA"/>
</dbReference>
<evidence type="ECO:0000313" key="2">
    <source>
        <dbReference type="Proteomes" id="UP000198963"/>
    </source>
</evidence>
<dbReference type="InterPro" id="IPR027375">
    <property type="entry name" value="DKNYY"/>
</dbReference>
<dbReference type="Pfam" id="PF13644">
    <property type="entry name" value="DKNYY"/>
    <property type="match status" value="1"/>
</dbReference>
<dbReference type="Proteomes" id="UP000198963">
    <property type="component" value="Chromosome I"/>
</dbReference>
<keyword evidence="2" id="KW-1185">Reference proteome</keyword>
<sequence length="244" mass="28778">MKKPFAILIILIFFSCRSEYEKREDKVYYKFWSFGQGGWNEKVLENADLESFSEIKSDDNTYGKDEFNVYYENEIIPGADPTTFKILKKGFAIDAKQAYYYNDSIENSNPKEFEVIDYDFSKNHQNVFYKNKSLNVCSVDNFSFVFPNKDNVLGRWSKDGCHYFYNNYKVPSNDYKNISVYEGSHGISSDKKYVYQFDKNYFDTNNRKVFIKEKGIIVEDTIDIKTFVIENNILKDKFGNINGF</sequence>
<dbReference type="STRING" id="1249933.SAMN04489797_2741"/>
<reference evidence="1 2" key="1">
    <citation type="submission" date="2016-10" db="EMBL/GenBank/DDBJ databases">
        <authorList>
            <person name="Varghese N."/>
            <person name="Submissions S."/>
        </authorList>
    </citation>
    <scope>NUCLEOTIDE SEQUENCE [LARGE SCALE GENOMIC DNA]</scope>
    <source>
        <strain evidence="1 2">RHA_55</strain>
    </source>
</reference>
<name>A0A1H1W301_9FLAO</name>
<dbReference type="AlphaFoldDB" id="A0A1H1W301"/>
<evidence type="ECO:0000313" key="1">
    <source>
        <dbReference type="EMBL" id="SDS91453.1"/>
    </source>
</evidence>
<gene>
    <name evidence="1" type="ORF">SAMN04489797_2741</name>
</gene>
<accession>A0A1H1W301</accession>
<dbReference type="PROSITE" id="PS51257">
    <property type="entry name" value="PROKAR_LIPOPROTEIN"/>
    <property type="match status" value="1"/>
</dbReference>
<dbReference type="RefSeq" id="WP_092447215.1">
    <property type="nucleotide sequence ID" value="NZ_LT629774.1"/>
</dbReference>